<proteinExistence type="inferred from homology"/>
<comment type="caution">
    <text evidence="8">The sequence shown here is derived from an EMBL/GenBank/DDBJ whole genome shotgun (WGS) entry which is preliminary data.</text>
</comment>
<keyword evidence="5" id="KW-0472">Membrane</keyword>
<evidence type="ECO:0000256" key="1">
    <source>
        <dbReference type="ARBA" id="ARBA00004123"/>
    </source>
</evidence>
<feature type="transmembrane region" description="Helical" evidence="5">
    <location>
        <begin position="899"/>
        <end position="921"/>
    </location>
</feature>
<dbReference type="PANTHER" id="PTHR23318:SF0">
    <property type="entry name" value="SERINE_THREONINE-PROTEIN PHOSPHATASE 4 REGULATORY SUBUNIT 3"/>
    <property type="match status" value="1"/>
</dbReference>
<organism evidence="8 9">
    <name type="scientific">Trichinella spiralis</name>
    <name type="common">Trichina worm</name>
    <dbReference type="NCBI Taxonomy" id="6334"/>
    <lineage>
        <taxon>Eukaryota</taxon>
        <taxon>Metazoa</taxon>
        <taxon>Ecdysozoa</taxon>
        <taxon>Nematoda</taxon>
        <taxon>Enoplea</taxon>
        <taxon>Dorylaimia</taxon>
        <taxon>Trichinellida</taxon>
        <taxon>Trichinellidae</taxon>
        <taxon>Trichinella</taxon>
    </lineage>
</organism>
<feature type="region of interest" description="Disordered" evidence="4">
    <location>
        <begin position="112"/>
        <end position="145"/>
    </location>
</feature>
<dbReference type="PANTHER" id="PTHR23318">
    <property type="entry name" value="ATP SYNTHASE GAMMA-RELATED"/>
    <property type="match status" value="1"/>
</dbReference>
<feature type="compositionally biased region" description="Acidic residues" evidence="4">
    <location>
        <begin position="685"/>
        <end position="699"/>
    </location>
</feature>
<evidence type="ECO:0000313" key="9">
    <source>
        <dbReference type="Proteomes" id="UP001558632"/>
    </source>
</evidence>
<sequence length="940" mass="107900">MSEPLVDDKCNDKDPSHRVKLYVLNEKRVWDDKGTGHVTCVFNERLQSHTLTVRSEQDGSILLESKILNETAYQKQQETLIVWTEADNSDFALSFQEKQGCDEVWRGICGAQGRDPAQESSDDTTQDSGSDEDSVENGALNTVNSPTLQLPPCDLLHLKEINDVIAASFSAVSRRDALAFAIDGQQYIPKLIKLFHMVEDLEDLESLHLLYRIFKNIFFLNKPPLFETLLSEQFLFDVIGILEYDPTMQTRRKHREFLWEQAKFKEVVPINSVPLLSKIHQVYRVQYIYDFIFPAPSIFEENVLSTLSSFIFFTRVEIINMLQEDKTFLATLFALIKKKEATVEEFQNVIGLLKEFCSYSPLLQAVHRESFFRTLMNNGILDALEFFFQCDDSVVRSMAVDILNLIVDFDAPAVRNYCVIESSATEEKLFLNLVIDLMNRDPDPDLVTTMHAYVVLKNLIDPETMPTATAQQRNDKHEFLSLFYRCCVPQIFARFFPSINGNKLIKDSYRNANLTNVYLELLTFCIEHHSYHVRSLVLSRDLVAKILVFLQSRHMFLKLSALRFFRKIVHHRDDFYNRHIIRHRLFDPVVKCFIANGSKYNVLNSALIELFEFIRTENVRILCLHFVENYMEHFEDVTYVNTFQGLKRRYEQQDSLSMKSSSHSSSGSLTDSASWRRIRNSRELDEEEQWLNDDDEDEWNSNGGTLNAEQPRSSVISYPIGSKSSEGFTVTQSPGANAASSTAYSVDNGSEVNLPPLRPCDDDDDDDGIFFGPVKPKPKPHKIVIHSSSLAARLNAGENVHKETVAAVRALVDYNDSDSDEEMDHQHQHDRDQFKGIDSGSAATTEEAKHMIRLASSERQTLPLKYLFLFICTVISGACWPVVWKCATVFANQISSTMIVAEFGAVLLLLFVLIYMMHFMVKKMHTCYKNKRDLVKHRQI</sequence>
<dbReference type="Pfam" id="PF04802">
    <property type="entry name" value="PP4R3"/>
    <property type="match status" value="1"/>
</dbReference>
<keyword evidence="3" id="KW-0539">Nucleus</keyword>
<comment type="similarity">
    <text evidence="2">Belongs to the SMEK family.</text>
</comment>
<protein>
    <submittedName>
        <fullName evidence="8">Serine/threonine-protein phosphatase 4 regulatory subunit 3A</fullName>
    </submittedName>
</protein>
<dbReference type="SUPFAM" id="SSF50729">
    <property type="entry name" value="PH domain-like"/>
    <property type="match status" value="1"/>
</dbReference>
<evidence type="ECO:0000256" key="5">
    <source>
        <dbReference type="SAM" id="Phobius"/>
    </source>
</evidence>
<evidence type="ECO:0000256" key="4">
    <source>
        <dbReference type="SAM" id="MobiDB-lite"/>
    </source>
</evidence>
<dbReference type="InterPro" id="IPR055236">
    <property type="entry name" value="EVH1_PP4R3"/>
</dbReference>
<dbReference type="Gene3D" id="1.25.10.10">
    <property type="entry name" value="Leucine-rich Repeat Variant"/>
    <property type="match status" value="1"/>
</dbReference>
<dbReference type="InterPro" id="IPR051137">
    <property type="entry name" value="PP4R3-like"/>
</dbReference>
<reference evidence="8 9" key="1">
    <citation type="submission" date="2024-07" db="EMBL/GenBank/DDBJ databases">
        <title>Enhanced genomic and transcriptomic resources for Trichinella pseudospiralis and T. spiralis underpin the discovery of pronounced molecular differences between stages and species.</title>
        <authorList>
            <person name="Pasi K.K."/>
            <person name="La Rosa G."/>
            <person name="Gomez-Morales M.A."/>
            <person name="Tosini F."/>
            <person name="Sumanam S."/>
            <person name="Young N.D."/>
            <person name="Chang B.C."/>
            <person name="Robin G.B."/>
        </authorList>
    </citation>
    <scope>NUCLEOTIDE SEQUENCE [LARGE SCALE GENOMIC DNA]</scope>
    <source>
        <strain evidence="8">ISS534</strain>
    </source>
</reference>
<dbReference type="SUPFAM" id="SSF48371">
    <property type="entry name" value="ARM repeat"/>
    <property type="match status" value="1"/>
</dbReference>
<dbReference type="EMBL" id="JBEUSY010000482">
    <property type="protein sequence ID" value="KAL1229783.1"/>
    <property type="molecule type" value="Genomic_DNA"/>
</dbReference>
<dbReference type="InterPro" id="IPR011989">
    <property type="entry name" value="ARM-like"/>
</dbReference>
<comment type="subcellular location">
    <subcellularLocation>
        <location evidence="1">Nucleus</location>
    </subcellularLocation>
</comment>
<dbReference type="InterPro" id="IPR006887">
    <property type="entry name" value="P4R3-like_central_dom"/>
</dbReference>
<evidence type="ECO:0000256" key="3">
    <source>
        <dbReference type="ARBA" id="ARBA00023242"/>
    </source>
</evidence>
<feature type="compositionally biased region" description="Basic and acidic residues" evidence="4">
    <location>
        <begin position="824"/>
        <end position="835"/>
    </location>
</feature>
<feature type="domain" description="PP4R3 EVH1-like" evidence="7">
    <location>
        <begin position="17"/>
        <end position="109"/>
    </location>
</feature>
<gene>
    <name evidence="8" type="ORF">TSPI_07532</name>
</gene>
<dbReference type="Proteomes" id="UP001558632">
    <property type="component" value="Unassembled WGS sequence"/>
</dbReference>
<dbReference type="Pfam" id="PF22972">
    <property type="entry name" value="EVH1_PP4R3"/>
    <property type="match status" value="1"/>
</dbReference>
<feature type="compositionally biased region" description="Acidic residues" evidence="4">
    <location>
        <begin position="120"/>
        <end position="135"/>
    </location>
</feature>
<keyword evidence="5" id="KW-1133">Transmembrane helix</keyword>
<feature type="transmembrane region" description="Helical" evidence="5">
    <location>
        <begin position="866"/>
        <end position="887"/>
    </location>
</feature>
<keyword evidence="9" id="KW-1185">Reference proteome</keyword>
<feature type="compositionally biased region" description="Polar residues" evidence="4">
    <location>
        <begin position="700"/>
        <end position="719"/>
    </location>
</feature>
<evidence type="ECO:0000256" key="2">
    <source>
        <dbReference type="ARBA" id="ARBA00008809"/>
    </source>
</evidence>
<feature type="region of interest" description="Disordered" evidence="4">
    <location>
        <begin position="817"/>
        <end position="838"/>
    </location>
</feature>
<feature type="domain" description="Serine/threonine-protein phosphatase 4 regulatory subunit 3-like central" evidence="6">
    <location>
        <begin position="160"/>
        <end position="652"/>
    </location>
</feature>
<keyword evidence="5" id="KW-0812">Transmembrane</keyword>
<dbReference type="InterPro" id="IPR011993">
    <property type="entry name" value="PH-like_dom_sf"/>
</dbReference>
<dbReference type="Gene3D" id="2.30.29.30">
    <property type="entry name" value="Pleckstrin-homology domain (PH domain)/Phosphotyrosine-binding domain (PTB)"/>
    <property type="match status" value="1"/>
</dbReference>
<evidence type="ECO:0000313" key="8">
    <source>
        <dbReference type="EMBL" id="KAL1229783.1"/>
    </source>
</evidence>
<dbReference type="InterPro" id="IPR016024">
    <property type="entry name" value="ARM-type_fold"/>
</dbReference>
<feature type="region of interest" description="Disordered" evidence="4">
    <location>
        <begin position="685"/>
        <end position="719"/>
    </location>
</feature>
<evidence type="ECO:0000259" key="6">
    <source>
        <dbReference type="Pfam" id="PF04802"/>
    </source>
</evidence>
<name>A0ABR3K661_TRISP</name>
<evidence type="ECO:0000259" key="7">
    <source>
        <dbReference type="Pfam" id="PF22972"/>
    </source>
</evidence>
<accession>A0ABR3K661</accession>